<evidence type="ECO:0000256" key="2">
    <source>
        <dbReference type="SAM" id="SignalP"/>
    </source>
</evidence>
<comment type="similarity">
    <text evidence="1">Belongs to the membrane fusion protein (MFP) (TC 8.A.1) family.</text>
</comment>
<dbReference type="Gene3D" id="2.40.420.20">
    <property type="match status" value="1"/>
</dbReference>
<dbReference type="Gene3D" id="2.40.30.170">
    <property type="match status" value="1"/>
</dbReference>
<feature type="domain" description="Multidrug resistance protein MdtA-like alpha-helical hairpin" evidence="3">
    <location>
        <begin position="91"/>
        <end position="161"/>
    </location>
</feature>
<sequence>MFRSVASFILLVSFIASAPEAIKAQELSSVKVVKTIMPLQRLLDGSVEAISQATVSAQTSGVVDQVMVDVGDHVPAGSVILTLVGIDQKETLNQAKASLSEADAQRKAQSQQYERVKALYAKKLLSKANYDSAVASYNSAKARFTSAQAALNRARQQVSYTEIKAAYGGVVSGRHVEVGEAVQPGMPLLSGFDPHHLRVYADLPQSIAAIIREKPLVNVLLDSGVMIAPLKVSFFPVADAATGTVRMRLELPVSENGLYPGKLVKVAVQTGEKARLLVPESSVVYRSEVAGVYVLATSRGDVLPQLRQVRVGSHFANQVEVLSGLMVGEAIAIDPIAAGILTVTASIEEKR</sequence>
<dbReference type="Gene3D" id="2.40.50.100">
    <property type="match status" value="1"/>
</dbReference>
<proteinExistence type="inferred from homology"/>
<dbReference type="NCBIfam" id="TIGR01730">
    <property type="entry name" value="RND_mfp"/>
    <property type="match status" value="1"/>
</dbReference>
<dbReference type="Proteomes" id="UP000595332">
    <property type="component" value="Chromosome"/>
</dbReference>
<dbReference type="PANTHER" id="PTHR30469:SF18">
    <property type="entry name" value="RESISTANCE-NODULATION-CELL DIVISION (RND) EFFLUX MEMBRANE FUSION PROTEIN-RELATED"/>
    <property type="match status" value="1"/>
</dbReference>
<dbReference type="GO" id="GO:1990281">
    <property type="term" value="C:efflux pump complex"/>
    <property type="evidence" value="ECO:0007669"/>
    <property type="project" value="TreeGrafter"/>
</dbReference>
<accession>A0A7R6PNE1</accession>
<dbReference type="GO" id="GO:0015562">
    <property type="term" value="F:efflux transmembrane transporter activity"/>
    <property type="evidence" value="ECO:0007669"/>
    <property type="project" value="TreeGrafter"/>
</dbReference>
<feature type="chain" id="PRO_5032293478" evidence="2">
    <location>
        <begin position="19"/>
        <end position="351"/>
    </location>
</feature>
<dbReference type="PANTHER" id="PTHR30469">
    <property type="entry name" value="MULTIDRUG RESISTANCE PROTEIN MDTA"/>
    <property type="match status" value="1"/>
</dbReference>
<dbReference type="InterPro" id="IPR006143">
    <property type="entry name" value="RND_pump_MFP"/>
</dbReference>
<feature type="signal peptide" evidence="2">
    <location>
        <begin position="1"/>
        <end position="18"/>
    </location>
</feature>
<organism evidence="4 5">
    <name type="scientific">Neptunomonas japonica JAMM 1380</name>
    <dbReference type="NCBI Taxonomy" id="1441457"/>
    <lineage>
        <taxon>Bacteria</taxon>
        <taxon>Pseudomonadati</taxon>
        <taxon>Pseudomonadota</taxon>
        <taxon>Gammaproteobacteria</taxon>
        <taxon>Oceanospirillales</taxon>
        <taxon>Oceanospirillaceae</taxon>
        <taxon>Neptunomonas</taxon>
    </lineage>
</organism>
<dbReference type="SUPFAM" id="SSF111369">
    <property type="entry name" value="HlyD-like secretion proteins"/>
    <property type="match status" value="1"/>
</dbReference>
<protein>
    <submittedName>
        <fullName evidence="4">RND family efflux transporter MFP subunit</fullName>
    </submittedName>
</protein>
<name>A0A7R6PNE1_9GAMM</name>
<dbReference type="InterPro" id="IPR058624">
    <property type="entry name" value="MdtA-like_HH"/>
</dbReference>
<dbReference type="RefSeq" id="WP_201350213.1">
    <property type="nucleotide sequence ID" value="NZ_AP014546.1"/>
</dbReference>
<gene>
    <name evidence="4" type="ORF">NEJAP_1656</name>
</gene>
<dbReference type="AlphaFoldDB" id="A0A7R6PNE1"/>
<dbReference type="Gene3D" id="1.10.287.470">
    <property type="entry name" value="Helix hairpin bin"/>
    <property type="match status" value="1"/>
</dbReference>
<evidence type="ECO:0000259" key="3">
    <source>
        <dbReference type="Pfam" id="PF25876"/>
    </source>
</evidence>
<reference evidence="4 5" key="1">
    <citation type="journal article" date="2008" name="Int. J. Syst. Evol. Microbiol.">
        <title>Neptunomonas japonica sp. nov., an Osedax japonicus symbiont-like bacterium isolated from sediment adjacent to sperm whale carcasses off Kagoshima, Japan.</title>
        <authorList>
            <person name="Miyazaki M."/>
            <person name="Nogi Y."/>
            <person name="Fujiwara Y."/>
            <person name="Kawato M."/>
            <person name="Kubokawa K."/>
            <person name="Horikoshi K."/>
        </authorList>
    </citation>
    <scope>NUCLEOTIDE SEQUENCE [LARGE SCALE GENOMIC DNA]</scope>
    <source>
        <strain evidence="4 5">JAMM 1380</strain>
    </source>
</reference>
<keyword evidence="2" id="KW-0732">Signal</keyword>
<evidence type="ECO:0000313" key="4">
    <source>
        <dbReference type="EMBL" id="BBB29607.1"/>
    </source>
</evidence>
<dbReference type="Pfam" id="PF25876">
    <property type="entry name" value="HH_MFP_RND"/>
    <property type="match status" value="1"/>
</dbReference>
<keyword evidence="5" id="KW-1185">Reference proteome</keyword>
<dbReference type="EMBL" id="AP014546">
    <property type="protein sequence ID" value="BBB29607.1"/>
    <property type="molecule type" value="Genomic_DNA"/>
</dbReference>
<evidence type="ECO:0000313" key="5">
    <source>
        <dbReference type="Proteomes" id="UP000595332"/>
    </source>
</evidence>
<dbReference type="KEGG" id="njp:NEJAP_1656"/>
<evidence type="ECO:0000256" key="1">
    <source>
        <dbReference type="ARBA" id="ARBA00009477"/>
    </source>
</evidence>